<feature type="compositionally biased region" description="Pro residues" evidence="1">
    <location>
        <begin position="379"/>
        <end position="389"/>
    </location>
</feature>
<organism evidence="4 5">
    <name type="scientific">Syncephalastrum racemosum</name>
    <name type="common">Filamentous fungus</name>
    <dbReference type="NCBI Taxonomy" id="13706"/>
    <lineage>
        <taxon>Eukaryota</taxon>
        <taxon>Fungi</taxon>
        <taxon>Fungi incertae sedis</taxon>
        <taxon>Mucoromycota</taxon>
        <taxon>Mucoromycotina</taxon>
        <taxon>Mucoromycetes</taxon>
        <taxon>Mucorales</taxon>
        <taxon>Syncephalastraceae</taxon>
        <taxon>Syncephalastrum</taxon>
    </lineage>
</organism>
<dbReference type="AlphaFoldDB" id="A0A1X2HMX6"/>
<evidence type="ECO:0000313" key="5">
    <source>
        <dbReference type="Proteomes" id="UP000242180"/>
    </source>
</evidence>
<keyword evidence="2" id="KW-0472">Membrane</keyword>
<keyword evidence="5" id="KW-1185">Reference proteome</keyword>
<comment type="caution">
    <text evidence="4">The sequence shown here is derived from an EMBL/GenBank/DDBJ whole genome shotgun (WGS) entry which is preliminary data.</text>
</comment>
<accession>A0A1X2HMX6</accession>
<dbReference type="EMBL" id="MCGN01000002">
    <property type="protein sequence ID" value="ORZ00745.1"/>
    <property type="molecule type" value="Genomic_DNA"/>
</dbReference>
<feature type="region of interest" description="Disordered" evidence="1">
    <location>
        <begin position="197"/>
        <end position="413"/>
    </location>
</feature>
<gene>
    <name evidence="4" type="ORF">BCR43DRAFT_485731</name>
</gene>
<feature type="compositionally biased region" description="Basic residues" evidence="1">
    <location>
        <begin position="351"/>
        <end position="363"/>
    </location>
</feature>
<dbReference type="OrthoDB" id="2290301at2759"/>
<dbReference type="OMA" id="NCHHHAT"/>
<keyword evidence="2" id="KW-0812">Transmembrane</keyword>
<feature type="compositionally biased region" description="Low complexity" evidence="1">
    <location>
        <begin position="310"/>
        <end position="350"/>
    </location>
</feature>
<feature type="chain" id="PRO_5013185561" description="Mid2 domain-containing protein" evidence="3">
    <location>
        <begin position="20"/>
        <end position="413"/>
    </location>
</feature>
<feature type="compositionally biased region" description="Polar residues" evidence="1">
    <location>
        <begin position="130"/>
        <end position="150"/>
    </location>
</feature>
<keyword evidence="3" id="KW-0732">Signal</keyword>
<protein>
    <recommendedName>
        <fullName evidence="6">Mid2 domain-containing protein</fullName>
    </recommendedName>
</protein>
<dbReference type="STRING" id="13706.A0A1X2HMX6"/>
<feature type="compositionally biased region" description="Basic and acidic residues" evidence="1">
    <location>
        <begin position="75"/>
        <end position="97"/>
    </location>
</feature>
<evidence type="ECO:0000313" key="4">
    <source>
        <dbReference type="EMBL" id="ORZ00745.1"/>
    </source>
</evidence>
<dbReference type="InParanoid" id="A0A1X2HMX6"/>
<feature type="compositionally biased region" description="Polar residues" evidence="1">
    <location>
        <begin position="208"/>
        <end position="221"/>
    </location>
</feature>
<keyword evidence="2" id="KW-1133">Transmembrane helix</keyword>
<evidence type="ECO:0000256" key="2">
    <source>
        <dbReference type="SAM" id="Phobius"/>
    </source>
</evidence>
<feature type="region of interest" description="Disordered" evidence="1">
    <location>
        <begin position="130"/>
        <end position="151"/>
    </location>
</feature>
<feature type="region of interest" description="Disordered" evidence="1">
    <location>
        <begin position="52"/>
        <end position="97"/>
    </location>
</feature>
<dbReference type="Proteomes" id="UP000242180">
    <property type="component" value="Unassembled WGS sequence"/>
</dbReference>
<sequence length="413" mass="44410">MRLCALLLLILSTLSIARGAAGQLHPTVILISNEDDASPTVAPVSRRLALPSLSRMLPSKKLQPSEPTPPPLHRRKDDDPSDNDKDKDDRKKKTTVDGHGKTVIVNITTVVIAPSPDPNKVYHDNNTYAHQQEQPHSSKPADPNQSTNNDGEIVDQLQEDQQALSRMVAILSVVGGVGAIAIVATVVIFTRMRMRKKQHHKQDDESTDASSVHTTRSNDNAHTGAVTDAGDPGEQVLPDRPGSEMSSLPVDAPSAPPAPLFFDSASHPPQQMVHNQDRRRRIISMVSQTAPPAPSAPSAKELESPHYQSTAATATATATATAAATTANAANTASFEPSSSTHPSSSSHPPHTYHHQHHHHPQHQHVPPCPHCLHDSLEAPPPAYTPSAPPYSAFPVPESTEDSSRLARRHSQS</sequence>
<name>A0A1X2HMX6_SYNRA</name>
<evidence type="ECO:0000256" key="1">
    <source>
        <dbReference type="SAM" id="MobiDB-lite"/>
    </source>
</evidence>
<evidence type="ECO:0008006" key="6">
    <source>
        <dbReference type="Google" id="ProtNLM"/>
    </source>
</evidence>
<feature type="transmembrane region" description="Helical" evidence="2">
    <location>
        <begin position="167"/>
        <end position="189"/>
    </location>
</feature>
<proteinExistence type="predicted"/>
<evidence type="ECO:0000256" key="3">
    <source>
        <dbReference type="SAM" id="SignalP"/>
    </source>
</evidence>
<feature type="signal peptide" evidence="3">
    <location>
        <begin position="1"/>
        <end position="19"/>
    </location>
</feature>
<dbReference type="CDD" id="cd12087">
    <property type="entry name" value="TM_EGFR-like"/>
    <property type="match status" value="1"/>
</dbReference>
<reference evidence="4 5" key="1">
    <citation type="submission" date="2016-07" db="EMBL/GenBank/DDBJ databases">
        <title>Pervasive Adenine N6-methylation of Active Genes in Fungi.</title>
        <authorList>
            <consortium name="DOE Joint Genome Institute"/>
            <person name="Mondo S.J."/>
            <person name="Dannebaum R.O."/>
            <person name="Kuo R.C."/>
            <person name="Labutti K."/>
            <person name="Haridas S."/>
            <person name="Kuo A."/>
            <person name="Salamov A."/>
            <person name="Ahrendt S.R."/>
            <person name="Lipzen A."/>
            <person name="Sullivan W."/>
            <person name="Andreopoulos W.B."/>
            <person name="Clum A."/>
            <person name="Lindquist E."/>
            <person name="Daum C."/>
            <person name="Ramamoorthy G.K."/>
            <person name="Gryganskyi A."/>
            <person name="Culley D."/>
            <person name="Magnuson J.K."/>
            <person name="James T.Y."/>
            <person name="O'Malley M.A."/>
            <person name="Stajich J.E."/>
            <person name="Spatafora J.W."/>
            <person name="Visel A."/>
            <person name="Grigoriev I.V."/>
        </authorList>
    </citation>
    <scope>NUCLEOTIDE SEQUENCE [LARGE SCALE GENOMIC DNA]</scope>
    <source>
        <strain evidence="4 5">NRRL 2496</strain>
    </source>
</reference>